<dbReference type="InterPro" id="IPR032706">
    <property type="entry name" value="Spt6_HHH"/>
</dbReference>
<dbReference type="InterPro" id="IPR041692">
    <property type="entry name" value="HHH_9"/>
</dbReference>
<feature type="region of interest" description="Disordered" evidence="6">
    <location>
        <begin position="1"/>
        <end position="217"/>
    </location>
</feature>
<feature type="compositionally biased region" description="Low complexity" evidence="6">
    <location>
        <begin position="2001"/>
        <end position="2012"/>
    </location>
</feature>
<gene>
    <name evidence="8" type="ORF">WR25_17998</name>
</gene>
<reference evidence="8 9" key="1">
    <citation type="journal article" date="2017" name="Curr. Biol.">
        <title>Genome architecture and evolution of a unichromosomal asexual nematode.</title>
        <authorList>
            <person name="Fradin H."/>
            <person name="Zegar C."/>
            <person name="Gutwein M."/>
            <person name="Lucas J."/>
            <person name="Kovtun M."/>
            <person name="Corcoran D."/>
            <person name="Baugh L.R."/>
            <person name="Kiontke K."/>
            <person name="Gunsalus K."/>
            <person name="Fitch D.H."/>
            <person name="Piano F."/>
        </authorList>
    </citation>
    <scope>NUCLEOTIDE SEQUENCE [LARGE SCALE GENOMIC DNA]</scope>
    <source>
        <strain evidence="8">PF1309</strain>
    </source>
</reference>
<protein>
    <recommendedName>
        <fullName evidence="7">S1 motif domain-containing protein</fullName>
    </recommendedName>
</protein>
<dbReference type="InterPro" id="IPR035019">
    <property type="entry name" value="Spt6_SH2_N"/>
</dbReference>
<dbReference type="PANTHER" id="PTHR10145">
    <property type="entry name" value="TRANSCRIPTION ELONGATION FACTOR SPT6"/>
    <property type="match status" value="1"/>
</dbReference>
<dbReference type="Pfam" id="PF14641">
    <property type="entry name" value="HTH_44"/>
    <property type="match status" value="1"/>
</dbReference>
<dbReference type="Pfam" id="PF14635">
    <property type="entry name" value="HHH_7"/>
    <property type="match status" value="1"/>
</dbReference>
<feature type="compositionally biased region" description="Basic and acidic residues" evidence="6">
    <location>
        <begin position="133"/>
        <end position="151"/>
    </location>
</feature>
<dbReference type="SMART" id="SM00252">
    <property type="entry name" value="SH2"/>
    <property type="match status" value="1"/>
</dbReference>
<dbReference type="Gene3D" id="1.10.10.650">
    <property type="entry name" value="RuvA domain 2-like"/>
    <property type="match status" value="1"/>
</dbReference>
<dbReference type="GO" id="GO:0034728">
    <property type="term" value="P:nucleosome organization"/>
    <property type="evidence" value="ECO:0007669"/>
    <property type="project" value="TreeGrafter"/>
</dbReference>
<dbReference type="InterPro" id="IPR042066">
    <property type="entry name" value="Spt6_death-like"/>
</dbReference>
<feature type="domain" description="S1 motif" evidence="7">
    <location>
        <begin position="1222"/>
        <end position="1299"/>
    </location>
</feature>
<dbReference type="InterPro" id="IPR012340">
    <property type="entry name" value="NA-bd_OB-fold"/>
</dbReference>
<keyword evidence="4" id="KW-0539">Nucleus</keyword>
<dbReference type="InterPro" id="IPR003029">
    <property type="entry name" value="S1_domain"/>
</dbReference>
<feature type="compositionally biased region" description="Basic and acidic residues" evidence="6">
    <location>
        <begin position="1735"/>
        <end position="1746"/>
    </location>
</feature>
<feature type="compositionally biased region" description="Polar residues" evidence="6">
    <location>
        <begin position="29"/>
        <end position="46"/>
    </location>
</feature>
<feature type="region of interest" description="Disordered" evidence="6">
    <location>
        <begin position="1538"/>
        <end position="1561"/>
    </location>
</feature>
<evidence type="ECO:0000256" key="4">
    <source>
        <dbReference type="ARBA" id="ARBA00023242"/>
    </source>
</evidence>
<feature type="region of interest" description="Disordered" evidence="6">
    <location>
        <begin position="1999"/>
        <end position="2103"/>
    </location>
</feature>
<comment type="similarity">
    <text evidence="2">Belongs to the SPT6 family.</text>
</comment>
<dbReference type="GO" id="GO:0031491">
    <property type="term" value="F:nucleosome binding"/>
    <property type="evidence" value="ECO:0007669"/>
    <property type="project" value="TreeGrafter"/>
</dbReference>
<dbReference type="Proteomes" id="UP000218231">
    <property type="component" value="Unassembled WGS sequence"/>
</dbReference>
<comment type="caution">
    <text evidence="8">The sequence shown here is derived from an EMBL/GenBank/DDBJ whole genome shotgun (WGS) entry which is preliminary data.</text>
</comment>
<sequence>MSEFIDRQAEESDRDSTDDEAEGSKQGGAANSDSGSKSGRSAANSGEESDGGPVAKKRKVDKKKRDKKKKRVVESSDEEEDDVEEDEDKAKEEMKGFIASDDEIEEEGEDAGDDSKSEKSNEDEDDDLADDLDLLRENQGMDKKTRVHISDSDSDEDDMTKIGKKLFGDNEDDGERSERGNDDRREDYSDRSDEDSEDDFIVQEQGHRKRRHRERNANIPAGALDDAREIFGVSDFNFDDFYEDEEGIEEGDLEDEEEEVIEEDDEGQEIRVRRPKTRGKKSTLYDTLDPTELEKGFMSATDKRIMIEDLPERFQTRRIPVTEATDEEIAQEAAWILKYAFKEHTITTQIECDATKKLRESQFQRNYDIEQQVLGAIRSALQFVRAKGKENYEVPFIYCYRKEAIKDLSTNQDILTLDDLWRVYEYDEKWCHLNSRKVKFIELMKRMQLFIQEVAQHEYVYREISSEDIQLAERIDSIEKLIDMNAQFQMYYGNEISRMLEWEKAKETLAAIEEGGDDAIFTAVSAHYKLSTRNDKFQTCVNNGIGQMVQKFGLTASQVAENLEWRKHEIEQEQVSPRLVAEELCTPVFTDPEMVINAAVFMMAKEISRHPQVREFVRRIYRDRVFINAKPTKKGREQFDENSPIYEKRYLKEKPIAMFENDEYLYFHQMVSAGLMELMFGCDRDGMGRGNSLMDTILQEQPFKKDEFSDVVEEWNVLRDKALHMAIKEMLLPYLETETKQKMLEEAQEAVTRKCSLHIKNKLKTASFVPSDEILEEDTEDLKRKGEIRVMAIVYSTDPKEASFGALVNEDGVVTEFVKLQHFTKRKFGPPDHVNNKRETMLEFEKFFVRNRPHLIVLCAEDMEALRLKRDLEESLADIRSNFQSGKDKITINNVPEVYLMDNEPAKIFATSKLSMTEFSDFPDLLKQAICLARLALDPLPVYSWLWNAEDDILCLKMAPLQSEVDKESLKWAVAKELISQVNAVGVDLNKCLEYNHYANTLQFIAGLGPRKAAYILKILKQNDNLIESRSKLVMTCKLGPKVFMNCSGFIRLDTAKISERTEAYVEVLDGTRIHPETYEWARKMAVDALEVDDSSDPTSALIDIMEAPERLKDLDLDAFAEELKRQGYGEKKATLYDISNELNNRFKDPREPLVHMNNSELFDLFNRGIKPLKVRQLLKGVVVNVQYSNKKKPQELPIAYMADDGYFHCPRCKVFKATNPTDVKDHLEINNVRMGGCPGDPVGIRVRLDNGIVGFVPIQMISRDRIENPLDRVQPNQTVSCVVTDIDKDRFSYKLSTRSTDLMDASRGVEDRDRYFDLETFENDEAELKDASERKKKATSYVRRVIKHPSFFNVGYADAERMLAKMDPGEAIIRPSSKSADKLTITWKVADGVLNNVEVDELEKDNVFSRGRRFRIGSEDFEDFDEMLTRYIQPMATYANEVMTHKCYLQDHYFERDKEPIEMRLIDERRANPSRIPYVFSVSRDYPGKFILSYYVSGRCRHEYFSMTPDGMKFRQTLFKSLERMMGWFKANYRQPPPGIRGGGGRSRMTTKREPSRKRPSSFELVELAPKACRCDVLEVLQKRFCSSFRVETQFNWNPFDPDVRTLHAEYEKTIREKNARYEQLSNDLRKAIDTGDLKIVSSEGIAVPVQEWILRVRAPKILNKKDRLQNTIKLGESVQVIRYWLTYVHTAGIDWYLNEEDSIKRLAQAFGPEGLLEVCQQQSAKWRKSLPGAKKESPPEKPSDFEDAPTTSADYNNDAAGMNQPLQISLDSFFDGSVLDRKSHEKSGQNQQETGKSCRKSIQIQQIQADGLIPDRQINLNEAEEDVQFIEQKSPPKVDLDQTLVAVENEEQEEGRENAIEEMNSQANLNASGEVETFTQSLLPQNLHHSFLADNDDPWSDQNAGGMQEEREVEEIDCEEILPMYQSTPKEKADKLNFPSNVKILKIGDKVTPMPDYDNMDQNKLNIELAKYGMRPKVPKKAKATLKNIYEQLHPVIDPTTPTARPLRPLFTDEEEEEKPKRAAKKKANEQADGTDKPQKLGRKSSGSKNQDAGNPSADDGCNSGSGPITQQEEKDSAESDDDLLEKDEDDEAEGDKTGLHLEAVIDDSGVLPKDLPGMQTAFTFWLKRVENQDLYLKVLDQSPIPLEVLLDRTANADSSVCGITKKAMPTLLDSLGITFALPQVAQGGPRVAAAGRRRAKRK</sequence>
<dbReference type="InterPro" id="IPR017072">
    <property type="entry name" value="TF_Spt6"/>
</dbReference>
<dbReference type="CDD" id="cd09928">
    <property type="entry name" value="SH2_Cterm_SPT6_like"/>
    <property type="match status" value="1"/>
</dbReference>
<dbReference type="STRING" id="2018661.A0A2A2JGG0"/>
<feature type="region of interest" description="Disordered" evidence="6">
    <location>
        <begin position="248"/>
        <end position="268"/>
    </location>
</feature>
<dbReference type="Pfam" id="PF14639">
    <property type="entry name" value="YqgF"/>
    <property type="match status" value="1"/>
</dbReference>
<accession>A0A2A2JGG0</accession>
<dbReference type="Gene3D" id="3.30.505.10">
    <property type="entry name" value="SH2 domain"/>
    <property type="match status" value="2"/>
</dbReference>
<dbReference type="FunFam" id="1.10.150.850:FF:000001">
    <property type="entry name" value="Transcription elongation factor spt6"/>
    <property type="match status" value="1"/>
</dbReference>
<dbReference type="CDD" id="cd09918">
    <property type="entry name" value="SH2_Nterm_SPT6_like"/>
    <property type="match status" value="1"/>
</dbReference>
<feature type="compositionally biased region" description="Acidic residues" evidence="6">
    <location>
        <begin position="75"/>
        <end position="87"/>
    </location>
</feature>
<dbReference type="InterPro" id="IPR023323">
    <property type="entry name" value="Tex-like_dom_sf"/>
</dbReference>
<evidence type="ECO:0000313" key="9">
    <source>
        <dbReference type="Proteomes" id="UP000218231"/>
    </source>
</evidence>
<dbReference type="InterPro" id="IPR012337">
    <property type="entry name" value="RNaseH-like_sf"/>
</dbReference>
<proteinExistence type="inferred from homology"/>
<dbReference type="GO" id="GO:0140673">
    <property type="term" value="P:transcription elongation-coupled chromatin remodeling"/>
    <property type="evidence" value="ECO:0007669"/>
    <property type="project" value="InterPro"/>
</dbReference>
<dbReference type="InterPro" id="IPR036860">
    <property type="entry name" value="SH2_dom_sf"/>
</dbReference>
<evidence type="ECO:0000256" key="5">
    <source>
        <dbReference type="SAM" id="Coils"/>
    </source>
</evidence>
<organism evidence="8 9">
    <name type="scientific">Diploscapter pachys</name>
    <dbReference type="NCBI Taxonomy" id="2018661"/>
    <lineage>
        <taxon>Eukaryota</taxon>
        <taxon>Metazoa</taxon>
        <taxon>Ecdysozoa</taxon>
        <taxon>Nematoda</taxon>
        <taxon>Chromadorea</taxon>
        <taxon>Rhabditida</taxon>
        <taxon>Rhabditina</taxon>
        <taxon>Rhabditomorpha</taxon>
        <taxon>Rhabditoidea</taxon>
        <taxon>Rhabditidae</taxon>
        <taxon>Diploscapter</taxon>
    </lineage>
</organism>
<evidence type="ECO:0000256" key="2">
    <source>
        <dbReference type="ARBA" id="ARBA00009253"/>
    </source>
</evidence>
<dbReference type="SUPFAM" id="SSF47781">
    <property type="entry name" value="RuvA domain 2-like"/>
    <property type="match status" value="2"/>
</dbReference>
<dbReference type="Pfam" id="PF17674">
    <property type="entry name" value="HHH_9"/>
    <property type="match status" value="1"/>
</dbReference>
<feature type="compositionally biased region" description="Acidic residues" evidence="6">
    <location>
        <begin position="2081"/>
        <end position="2096"/>
    </location>
</feature>
<dbReference type="SUPFAM" id="SSF50249">
    <property type="entry name" value="Nucleic acid-binding proteins"/>
    <property type="match status" value="1"/>
</dbReference>
<evidence type="ECO:0000256" key="1">
    <source>
        <dbReference type="ARBA" id="ARBA00004123"/>
    </source>
</evidence>
<dbReference type="Gene3D" id="3.30.420.140">
    <property type="entry name" value="YqgF/RNase H-like domain"/>
    <property type="match status" value="1"/>
</dbReference>
<feature type="compositionally biased region" description="Basic residues" evidence="6">
    <location>
        <begin position="55"/>
        <end position="71"/>
    </location>
</feature>
<dbReference type="SUPFAM" id="SSF53098">
    <property type="entry name" value="Ribonuclease H-like"/>
    <property type="match status" value="1"/>
</dbReference>
<dbReference type="InterPro" id="IPR035420">
    <property type="entry name" value="Spt6_SH2"/>
</dbReference>
<dbReference type="Pfam" id="PF00575">
    <property type="entry name" value="S1"/>
    <property type="match status" value="1"/>
</dbReference>
<dbReference type="InterPro" id="IPR035018">
    <property type="entry name" value="Spt6_SH2_C"/>
</dbReference>
<feature type="compositionally biased region" description="Acidic residues" evidence="6">
    <location>
        <begin position="192"/>
        <end position="201"/>
    </location>
</feature>
<dbReference type="Gene3D" id="2.40.50.140">
    <property type="entry name" value="Nucleic acid-binding proteins"/>
    <property type="match status" value="1"/>
</dbReference>
<dbReference type="SUPFAM" id="SSF55550">
    <property type="entry name" value="SH2 domain"/>
    <property type="match status" value="1"/>
</dbReference>
<feature type="compositionally biased region" description="Acidic residues" evidence="6">
    <location>
        <begin position="121"/>
        <end position="132"/>
    </location>
</feature>
<dbReference type="PANTHER" id="PTHR10145:SF6">
    <property type="entry name" value="TRANSCRIPTION ELONGATION FACTOR SPT6"/>
    <property type="match status" value="1"/>
</dbReference>
<dbReference type="Gene3D" id="1.10.10.2740">
    <property type="entry name" value="Spt6, Death-like domain"/>
    <property type="match status" value="1"/>
</dbReference>
<dbReference type="InterPro" id="IPR037027">
    <property type="entry name" value="YqgF/RNaseH-like_dom_sf"/>
</dbReference>
<dbReference type="Gene3D" id="1.10.3500.10">
    <property type="entry name" value="Tex N-terminal region-like"/>
    <property type="match status" value="1"/>
</dbReference>
<comment type="subcellular location">
    <subcellularLocation>
        <location evidence="1">Nucleus</location>
    </subcellularLocation>
</comment>
<dbReference type="PROSITE" id="PS50126">
    <property type="entry name" value="S1"/>
    <property type="match status" value="1"/>
</dbReference>
<dbReference type="CDD" id="cd00164">
    <property type="entry name" value="S1_like"/>
    <property type="match status" value="1"/>
</dbReference>
<feature type="compositionally biased region" description="Acidic residues" evidence="6">
    <location>
        <begin position="100"/>
        <end position="112"/>
    </location>
</feature>
<feature type="compositionally biased region" description="Polar residues" evidence="6">
    <location>
        <begin position="2047"/>
        <end position="2056"/>
    </location>
</feature>
<dbReference type="Gene3D" id="1.10.150.850">
    <property type="entry name" value="Spt6, helix-hairpin-helix domain"/>
    <property type="match status" value="1"/>
</dbReference>
<dbReference type="CDD" id="cd22999">
    <property type="entry name" value="SAP_SLX4"/>
    <property type="match status" value="1"/>
</dbReference>
<feature type="region of interest" description="Disordered" evidence="6">
    <location>
        <begin position="1783"/>
        <end position="1802"/>
    </location>
</feature>
<dbReference type="GO" id="GO:0008023">
    <property type="term" value="C:transcription elongation factor complex"/>
    <property type="evidence" value="ECO:0007669"/>
    <property type="project" value="TreeGrafter"/>
</dbReference>
<feature type="compositionally biased region" description="Basic and acidic residues" evidence="6">
    <location>
        <begin position="2029"/>
        <end position="2041"/>
    </location>
</feature>
<dbReference type="SUPFAM" id="SSF158832">
    <property type="entry name" value="Tex N-terminal region-like"/>
    <property type="match status" value="1"/>
</dbReference>
<dbReference type="InterPro" id="IPR028088">
    <property type="entry name" value="Spt6_HTH_DNA-bd_dom"/>
</dbReference>
<keyword evidence="3" id="KW-0804">Transcription</keyword>
<feature type="compositionally biased region" description="Polar residues" evidence="6">
    <location>
        <begin position="1790"/>
        <end position="1802"/>
    </location>
</feature>
<dbReference type="SMART" id="SM00316">
    <property type="entry name" value="S1"/>
    <property type="match status" value="1"/>
</dbReference>
<feature type="compositionally biased region" description="Basic and acidic residues" evidence="6">
    <location>
        <begin position="176"/>
        <end position="191"/>
    </location>
</feature>
<keyword evidence="5" id="KW-0175">Coiled coil</keyword>
<dbReference type="Pfam" id="PF14633">
    <property type="entry name" value="SH2_2"/>
    <property type="match status" value="1"/>
</dbReference>
<evidence type="ECO:0000256" key="6">
    <source>
        <dbReference type="SAM" id="MobiDB-lite"/>
    </source>
</evidence>
<feature type="region of interest" description="Disordered" evidence="6">
    <location>
        <begin position="1729"/>
        <end position="1763"/>
    </location>
</feature>
<dbReference type="InterPro" id="IPR000980">
    <property type="entry name" value="SH2"/>
</dbReference>
<keyword evidence="9" id="KW-1185">Reference proteome</keyword>
<dbReference type="InterPro" id="IPR023319">
    <property type="entry name" value="Tex-like_HTH_dom_sf"/>
</dbReference>
<dbReference type="GO" id="GO:0042393">
    <property type="term" value="F:histone binding"/>
    <property type="evidence" value="ECO:0007669"/>
    <property type="project" value="TreeGrafter"/>
</dbReference>
<evidence type="ECO:0000259" key="7">
    <source>
        <dbReference type="PROSITE" id="PS50126"/>
    </source>
</evidence>
<dbReference type="GO" id="GO:0003677">
    <property type="term" value="F:DNA binding"/>
    <property type="evidence" value="ECO:0007669"/>
    <property type="project" value="InterPro"/>
</dbReference>
<dbReference type="FunFam" id="1.10.10.2740:FF:000002">
    <property type="entry name" value="Transcription elongation factor Spt6"/>
    <property type="match status" value="1"/>
</dbReference>
<evidence type="ECO:0000256" key="3">
    <source>
        <dbReference type="ARBA" id="ARBA00023163"/>
    </source>
</evidence>
<dbReference type="InterPro" id="IPR010994">
    <property type="entry name" value="RuvA_2-like"/>
</dbReference>
<feature type="coiled-coil region" evidence="5">
    <location>
        <begin position="1609"/>
        <end position="1636"/>
    </location>
</feature>
<feature type="compositionally biased region" description="Acidic residues" evidence="6">
    <location>
        <begin position="248"/>
        <end position="267"/>
    </location>
</feature>
<dbReference type="EMBL" id="LIAE01010459">
    <property type="protein sequence ID" value="PAV60612.1"/>
    <property type="molecule type" value="Genomic_DNA"/>
</dbReference>
<name>A0A2A2JGG0_9BILA</name>
<dbReference type="InterPro" id="IPR028231">
    <property type="entry name" value="Spt6_YqgF"/>
</dbReference>
<dbReference type="OrthoDB" id="343921at2759"/>
<feature type="compositionally biased region" description="Basic and acidic residues" evidence="6">
    <location>
        <begin position="1"/>
        <end position="15"/>
    </location>
</feature>
<evidence type="ECO:0000313" key="8">
    <source>
        <dbReference type="EMBL" id="PAV60612.1"/>
    </source>
</evidence>